<comment type="subcellular location">
    <subcellularLocation>
        <location evidence="1">Membrane</location>
        <topology evidence="1">Peripheral membrane protein</topology>
    </subcellularLocation>
</comment>
<dbReference type="SUPFAM" id="SSF48403">
    <property type="entry name" value="Ankyrin repeat"/>
    <property type="match status" value="1"/>
</dbReference>
<dbReference type="SMART" id="SM00332">
    <property type="entry name" value="PP2Cc"/>
    <property type="match status" value="1"/>
</dbReference>
<feature type="region of interest" description="Disordered" evidence="7">
    <location>
        <begin position="525"/>
        <end position="545"/>
    </location>
</feature>
<feature type="region of interest" description="Disordered" evidence="7">
    <location>
        <begin position="104"/>
        <end position="124"/>
    </location>
</feature>
<keyword evidence="2" id="KW-0479">Metal-binding</keyword>
<dbReference type="PANTHER" id="PTHR13832:SF827">
    <property type="entry name" value="PROTEIN PHOSPHATASE 1L"/>
    <property type="match status" value="1"/>
</dbReference>
<dbReference type="CDD" id="cd00143">
    <property type="entry name" value="PP2Cc"/>
    <property type="match status" value="1"/>
</dbReference>
<dbReference type="SMART" id="SM00248">
    <property type="entry name" value="ANK"/>
    <property type="match status" value="2"/>
</dbReference>
<dbReference type="PROSITE" id="PS50297">
    <property type="entry name" value="ANK_REP_REGION"/>
    <property type="match status" value="1"/>
</dbReference>
<feature type="region of interest" description="Disordered" evidence="7">
    <location>
        <begin position="701"/>
        <end position="734"/>
    </location>
</feature>
<dbReference type="PROSITE" id="PS51746">
    <property type="entry name" value="PPM_2"/>
    <property type="match status" value="1"/>
</dbReference>
<feature type="compositionally biased region" description="Basic and acidic residues" evidence="7">
    <location>
        <begin position="525"/>
        <end position="541"/>
    </location>
</feature>
<organism evidence="9 10">
    <name type="scientific">Ectocarpus siliculosus</name>
    <name type="common">Brown alga</name>
    <name type="synonym">Conferva siliculosa</name>
    <dbReference type="NCBI Taxonomy" id="2880"/>
    <lineage>
        <taxon>Eukaryota</taxon>
        <taxon>Sar</taxon>
        <taxon>Stramenopiles</taxon>
        <taxon>Ochrophyta</taxon>
        <taxon>PX clade</taxon>
        <taxon>Phaeophyceae</taxon>
        <taxon>Ectocarpales</taxon>
        <taxon>Ectocarpaceae</taxon>
        <taxon>Ectocarpus</taxon>
    </lineage>
</organism>
<keyword evidence="5" id="KW-0040">ANK repeat</keyword>
<evidence type="ECO:0000256" key="2">
    <source>
        <dbReference type="ARBA" id="ARBA00022723"/>
    </source>
</evidence>
<dbReference type="GO" id="GO:0046872">
    <property type="term" value="F:metal ion binding"/>
    <property type="evidence" value="ECO:0007669"/>
    <property type="project" value="UniProtKB-KW"/>
</dbReference>
<accession>D8LND4</accession>
<dbReference type="Pfam" id="PF00481">
    <property type="entry name" value="PP2C"/>
    <property type="match status" value="2"/>
</dbReference>
<dbReference type="PANTHER" id="PTHR13832">
    <property type="entry name" value="PROTEIN PHOSPHATASE 2C"/>
    <property type="match status" value="1"/>
</dbReference>
<feature type="compositionally biased region" description="Gly residues" evidence="7">
    <location>
        <begin position="708"/>
        <end position="717"/>
    </location>
</feature>
<evidence type="ECO:0000256" key="6">
    <source>
        <dbReference type="RuleBase" id="RU003465"/>
    </source>
</evidence>
<evidence type="ECO:0000259" key="8">
    <source>
        <dbReference type="PROSITE" id="PS51746"/>
    </source>
</evidence>
<dbReference type="InParanoid" id="D8LND4"/>
<dbReference type="AlphaFoldDB" id="D8LND4"/>
<gene>
    <name evidence="9" type="ORF">Esi_0044_0071</name>
</gene>
<proteinExistence type="inferred from homology"/>
<dbReference type="GO" id="GO:0004722">
    <property type="term" value="F:protein serine/threonine phosphatase activity"/>
    <property type="evidence" value="ECO:0007669"/>
    <property type="project" value="InterPro"/>
</dbReference>
<dbReference type="InterPro" id="IPR015655">
    <property type="entry name" value="PP2C"/>
</dbReference>
<evidence type="ECO:0000256" key="4">
    <source>
        <dbReference type="ARBA" id="ARBA00022912"/>
    </source>
</evidence>
<evidence type="ECO:0000256" key="5">
    <source>
        <dbReference type="PROSITE-ProRule" id="PRU00023"/>
    </source>
</evidence>
<evidence type="ECO:0000256" key="1">
    <source>
        <dbReference type="ARBA" id="ARBA00004170"/>
    </source>
</evidence>
<feature type="domain" description="PPM-type phosphatase" evidence="8">
    <location>
        <begin position="421"/>
        <end position="901"/>
    </location>
</feature>
<dbReference type="EMBL" id="FN648641">
    <property type="protein sequence ID" value="CBN77291.1"/>
    <property type="molecule type" value="Genomic_DNA"/>
</dbReference>
<dbReference type="STRING" id="2880.D8LND4"/>
<feature type="compositionally biased region" description="Gly residues" evidence="7">
    <location>
        <begin position="602"/>
        <end position="611"/>
    </location>
</feature>
<reference evidence="9 10" key="1">
    <citation type="journal article" date="2010" name="Nature">
        <title>The Ectocarpus genome and the independent evolution of multicellularity in brown algae.</title>
        <authorList>
            <person name="Cock J.M."/>
            <person name="Sterck L."/>
            <person name="Rouze P."/>
            <person name="Scornet D."/>
            <person name="Allen A.E."/>
            <person name="Amoutzias G."/>
            <person name="Anthouard V."/>
            <person name="Artiguenave F."/>
            <person name="Aury J.M."/>
            <person name="Badger J.H."/>
            <person name="Beszteri B."/>
            <person name="Billiau K."/>
            <person name="Bonnet E."/>
            <person name="Bothwell J.H."/>
            <person name="Bowler C."/>
            <person name="Boyen C."/>
            <person name="Brownlee C."/>
            <person name="Carrano C.J."/>
            <person name="Charrier B."/>
            <person name="Cho G.Y."/>
            <person name="Coelho S.M."/>
            <person name="Collen J."/>
            <person name="Corre E."/>
            <person name="Da Silva C."/>
            <person name="Delage L."/>
            <person name="Delaroque N."/>
            <person name="Dittami S.M."/>
            <person name="Doulbeau S."/>
            <person name="Elias M."/>
            <person name="Farnham G."/>
            <person name="Gachon C.M."/>
            <person name="Gschloessl B."/>
            <person name="Heesch S."/>
            <person name="Jabbari K."/>
            <person name="Jubin C."/>
            <person name="Kawai H."/>
            <person name="Kimura K."/>
            <person name="Kloareg B."/>
            <person name="Kupper F.C."/>
            <person name="Lang D."/>
            <person name="Le Bail A."/>
            <person name="Leblanc C."/>
            <person name="Lerouge P."/>
            <person name="Lohr M."/>
            <person name="Lopez P.J."/>
            <person name="Martens C."/>
            <person name="Maumus F."/>
            <person name="Michel G."/>
            <person name="Miranda-Saavedra D."/>
            <person name="Morales J."/>
            <person name="Moreau H."/>
            <person name="Motomura T."/>
            <person name="Nagasato C."/>
            <person name="Napoli C.A."/>
            <person name="Nelson D.R."/>
            <person name="Nyvall-Collen P."/>
            <person name="Peters A.F."/>
            <person name="Pommier C."/>
            <person name="Potin P."/>
            <person name="Poulain J."/>
            <person name="Quesneville H."/>
            <person name="Read B."/>
            <person name="Rensing S.A."/>
            <person name="Ritter A."/>
            <person name="Rousvoal S."/>
            <person name="Samanta M."/>
            <person name="Samson G."/>
            <person name="Schroeder D.C."/>
            <person name="Segurens B."/>
            <person name="Strittmatter M."/>
            <person name="Tonon T."/>
            <person name="Tregear J.W."/>
            <person name="Valentin K."/>
            <person name="von Dassow P."/>
            <person name="Yamagishi T."/>
            <person name="Van de Peer Y."/>
            <person name="Wincker P."/>
        </authorList>
    </citation>
    <scope>NUCLEOTIDE SEQUENCE [LARGE SCALE GENOMIC DNA]</scope>
    <source>
        <strain evidence="10">Ec32 / CCAP1310/4</strain>
    </source>
</reference>
<name>D8LND4_ECTSI</name>
<protein>
    <recommendedName>
        <fullName evidence="8">PPM-type phosphatase domain-containing protein</fullName>
    </recommendedName>
</protein>
<evidence type="ECO:0000313" key="10">
    <source>
        <dbReference type="Proteomes" id="UP000002630"/>
    </source>
</evidence>
<dbReference type="eggNOG" id="KOG0697">
    <property type="taxonomic scope" value="Eukaryota"/>
</dbReference>
<keyword evidence="10" id="KW-1185">Reference proteome</keyword>
<dbReference type="Pfam" id="PF12796">
    <property type="entry name" value="Ank_2"/>
    <property type="match status" value="1"/>
</dbReference>
<feature type="region of interest" description="Disordered" evidence="7">
    <location>
        <begin position="573"/>
        <end position="685"/>
    </location>
</feature>
<dbReference type="InterPro" id="IPR036457">
    <property type="entry name" value="PPM-type-like_dom_sf"/>
</dbReference>
<dbReference type="EMBL" id="FN649747">
    <property type="protein sequence ID" value="CBN77291.1"/>
    <property type="molecule type" value="Genomic_DNA"/>
</dbReference>
<dbReference type="OrthoDB" id="48574at2759"/>
<comment type="similarity">
    <text evidence="6">Belongs to the PP2C family.</text>
</comment>
<dbReference type="InterPro" id="IPR036770">
    <property type="entry name" value="Ankyrin_rpt-contain_sf"/>
</dbReference>
<dbReference type="SUPFAM" id="SSF81606">
    <property type="entry name" value="PP2C-like"/>
    <property type="match status" value="1"/>
</dbReference>
<feature type="region of interest" description="Disordered" evidence="7">
    <location>
        <begin position="901"/>
        <end position="922"/>
    </location>
</feature>
<dbReference type="InterPro" id="IPR002110">
    <property type="entry name" value="Ankyrin_rpt"/>
</dbReference>
<evidence type="ECO:0000313" key="9">
    <source>
        <dbReference type="EMBL" id="CBN77291.1"/>
    </source>
</evidence>
<feature type="compositionally biased region" description="Gly residues" evidence="7">
    <location>
        <begin position="385"/>
        <end position="410"/>
    </location>
</feature>
<sequence length="922" mass="94412">MRTQSIRGKQTPPTCTTFWNTAFATTTATFRACSRGVPTALRSGGDGDDRRIVNSDSAAAGAAAESAGGVAAQMGHAQGMGMPSGPGVGETAAAAAGEGAVVTPTRPIGGGESGGRGGSATAGLGPPVPPSVGGNTGSCGLGQAAGGGGSGGGAWLRPGTTAKSGGNVDGVLGTPPRLPRPLADGMIVEAATEAARWLAIDDRTWHQGKKFMDECIADCPNEKNLIRRKLTPDQWRESKIKSIKASIAADPSLATSRHVNKSAFPMDGWTPLHAAAAKGNVEFVKVLLEVPGVSAWAVDLQGRTALALAAAEGHLDLCLLLKARMEMESADTIVGVNAPVDLSGRTPLAWSVKAARQKRNKEVEEHLYAAGDASVCPATPAALRSGGGRTGTKGAGGGGLGGTARTGAGRGAAESIGDGLPCGYSDAPGWRIEMEDAICRHNPIPANDPESREAPPADPTSMFGIFDGHGGDFTSTFCARELIECLRGTSGWKSGDRALAKLCPSVMEAFVNVDELLAKQPRMVVTERKNPSDGKRFEARDGSGSTAVVSLVTPAHVIVANAGDSRAILIMVPPDHNSNSGSGKGKTSKVNSRSDGTKITASGGGGGGGSSRVGAENKKGAAETMAEALGLRLGGERNSGVEEEKGEEATTVGRLEAEGEGGGLNDSVRLEDQEEDDDNEGCEFDGADKIRELLESMMLGGEAKEDGGGGGGGGGGDGARRDRDDGGGGAGGVMVTAMSRDHTAEDEAERERVTAAGGKAFEVPYTEQDGTTCVVVRTAYDDKVEGQSVVPTRGFGDLYYKQRKDDDGNLLPPAQQVVTCCPEIMVHERGSSGQEELLLLACDGVWDVFKDQDAGEFLVKTLDVPVGQVTGEQLALACDALVNECLRRGSTDNITAMAVSLGSGPPPRPSSAGGRVLFSDGQ</sequence>
<dbReference type="Proteomes" id="UP000002630">
    <property type="component" value="Linkage Group LG22"/>
</dbReference>
<keyword evidence="4 6" id="KW-0904">Protein phosphatase</keyword>
<feature type="compositionally biased region" description="Acidic residues" evidence="7">
    <location>
        <begin position="672"/>
        <end position="685"/>
    </location>
</feature>
<keyword evidence="3 6" id="KW-0378">Hydrolase</keyword>
<dbReference type="GO" id="GO:0016020">
    <property type="term" value="C:membrane"/>
    <property type="evidence" value="ECO:0007669"/>
    <property type="project" value="UniProtKB-SubCell"/>
</dbReference>
<evidence type="ECO:0000256" key="7">
    <source>
        <dbReference type="SAM" id="MobiDB-lite"/>
    </source>
</evidence>
<dbReference type="Gene3D" id="1.25.40.20">
    <property type="entry name" value="Ankyrin repeat-containing domain"/>
    <property type="match status" value="1"/>
</dbReference>
<evidence type="ECO:0000256" key="3">
    <source>
        <dbReference type="ARBA" id="ARBA00022801"/>
    </source>
</evidence>
<dbReference type="InterPro" id="IPR001932">
    <property type="entry name" value="PPM-type_phosphatase-like_dom"/>
</dbReference>
<feature type="repeat" description="ANK" evidence="5">
    <location>
        <begin position="267"/>
        <end position="289"/>
    </location>
</feature>
<dbReference type="PROSITE" id="PS50088">
    <property type="entry name" value="ANK_REPEAT"/>
    <property type="match status" value="1"/>
</dbReference>
<dbReference type="InterPro" id="IPR000222">
    <property type="entry name" value="PP2C_BS"/>
</dbReference>
<feature type="region of interest" description="Disordered" evidence="7">
    <location>
        <begin position="384"/>
        <end position="412"/>
    </location>
</feature>
<dbReference type="PROSITE" id="PS01032">
    <property type="entry name" value="PPM_1"/>
    <property type="match status" value="1"/>
</dbReference>
<dbReference type="Gene3D" id="3.60.40.10">
    <property type="entry name" value="PPM-type phosphatase domain"/>
    <property type="match status" value="2"/>
</dbReference>
<feature type="compositionally biased region" description="Gly residues" evidence="7">
    <location>
        <begin position="108"/>
        <end position="120"/>
    </location>
</feature>